<evidence type="ECO:0000313" key="3">
    <source>
        <dbReference type="EMBL" id="VEB37257.1"/>
    </source>
</evidence>
<evidence type="ECO:0000313" key="4">
    <source>
        <dbReference type="Proteomes" id="UP000277577"/>
    </source>
</evidence>
<feature type="signal peptide" evidence="2">
    <location>
        <begin position="1"/>
        <end position="17"/>
    </location>
</feature>
<keyword evidence="3" id="KW-0255">Endonuclease</keyword>
<proteinExistence type="inferred from homology"/>
<dbReference type="EMBL" id="LR134173">
    <property type="protein sequence ID" value="VEB37257.1"/>
    <property type="molecule type" value="Genomic_DNA"/>
</dbReference>
<dbReference type="EC" id="3.1.21.-" evidence="3"/>
<dbReference type="GO" id="GO:0004519">
    <property type="term" value="F:endonuclease activity"/>
    <property type="evidence" value="ECO:0007669"/>
    <property type="project" value="UniProtKB-KW"/>
</dbReference>
<dbReference type="Proteomes" id="UP000277577">
    <property type="component" value="Chromosome"/>
</dbReference>
<name>A0ABY6T6V5_9GAMM</name>
<keyword evidence="3" id="KW-0378">Hydrolase</keyword>
<accession>A0ABY6T6V5</accession>
<keyword evidence="2" id="KW-0732">Signal</keyword>
<keyword evidence="4" id="KW-1185">Reference proteome</keyword>
<sequence length="239" mass="27851">MFRFALLLCFISSFVYAQSPEFFSQSRIITSQFLEKHPETIYCQCSDGTKELTLESCGIPAEDSMKRAFCIEWKHVMAAEYFAQPFEYWREPMEEGDHGQPYKERRCCEKFDEQLRHVEADLYNLWPEIGMMNQAHSNYQLSGLHQQIDYLGCAMKIDKGSHCADPPDSAKGLVARTFLFMAEHYGLTLSPSQKKLFIAWNKAFKPNIWEKQWALQVALIEGYESSYMTHWQVKAHIAL</sequence>
<evidence type="ECO:0000256" key="2">
    <source>
        <dbReference type="SAM" id="SignalP"/>
    </source>
</evidence>
<dbReference type="RefSeq" id="WP_028380682.1">
    <property type="nucleotide sequence ID" value="NZ_CAAAIT010000001.1"/>
</dbReference>
<dbReference type="InterPro" id="IPR044925">
    <property type="entry name" value="His-Me_finger_sf"/>
</dbReference>
<dbReference type="InterPro" id="IPR007346">
    <property type="entry name" value="Endonuclease-I"/>
</dbReference>
<protein>
    <submittedName>
        <fullName evidence="3">Endonuclease-1</fullName>
        <ecNumber evidence="3">3.1.21.-</ecNumber>
    </submittedName>
</protein>
<organism evidence="3 4">
    <name type="scientific">Legionella cherrii</name>
    <dbReference type="NCBI Taxonomy" id="28084"/>
    <lineage>
        <taxon>Bacteria</taxon>
        <taxon>Pseudomonadati</taxon>
        <taxon>Pseudomonadota</taxon>
        <taxon>Gammaproteobacteria</taxon>
        <taxon>Legionellales</taxon>
        <taxon>Legionellaceae</taxon>
        <taxon>Legionella</taxon>
    </lineage>
</organism>
<keyword evidence="3" id="KW-0540">Nuclease</keyword>
<evidence type="ECO:0000256" key="1">
    <source>
        <dbReference type="ARBA" id="ARBA00006429"/>
    </source>
</evidence>
<dbReference type="GO" id="GO:0016787">
    <property type="term" value="F:hydrolase activity"/>
    <property type="evidence" value="ECO:0007669"/>
    <property type="project" value="UniProtKB-KW"/>
</dbReference>
<gene>
    <name evidence="3" type="primary">dns</name>
    <name evidence="3" type="ORF">NCTC11976_02123</name>
</gene>
<feature type="chain" id="PRO_5045347072" evidence="2">
    <location>
        <begin position="18"/>
        <end position="239"/>
    </location>
</feature>
<dbReference type="Pfam" id="PF04231">
    <property type="entry name" value="Endonuclease_1"/>
    <property type="match status" value="1"/>
</dbReference>
<reference evidence="3 4" key="1">
    <citation type="submission" date="2018-12" db="EMBL/GenBank/DDBJ databases">
        <authorList>
            <consortium name="Pathogen Informatics"/>
        </authorList>
    </citation>
    <scope>NUCLEOTIDE SEQUENCE [LARGE SCALE GENOMIC DNA]</scope>
    <source>
        <strain evidence="3 4">NCTC11976</strain>
    </source>
</reference>
<comment type="similarity">
    <text evidence="1">Belongs to the EndA/NucM nuclease family.</text>
</comment>
<dbReference type="SUPFAM" id="SSF54060">
    <property type="entry name" value="His-Me finger endonucleases"/>
    <property type="match status" value="1"/>
</dbReference>